<dbReference type="InterPro" id="IPR027935">
    <property type="entry name" value="Di19_C"/>
</dbReference>
<evidence type="ECO:0000313" key="5">
    <source>
        <dbReference type="RefSeq" id="XP_022954001.1"/>
    </source>
</evidence>
<sequence length="237" mass="27166">MESEAYRYGLSAAAVSSRGSKSQSHFDFDYEEVDEDDDDLNSEYSCPFCSEEFDLVELCCHIDDEHPLEANFGICPICSSSVGENMVGHIMMQHGDIFNSQQRLKFHKDDFPQSLSFERKELQDDRVRILSGFSSLHLTSKMAPDPLLSFLCNAPVANESKTVQPMPSSKEKLKESDADDTLFERIILWSINLMPLHLDPFTKWPKISLHFSWTFIYLPYPTRSKKRRLGDATSYRG</sequence>
<evidence type="ECO:0000256" key="1">
    <source>
        <dbReference type="ARBA" id="ARBA00007109"/>
    </source>
</evidence>
<name>A0A6J1GPN8_CUCMO</name>
<evidence type="ECO:0000259" key="2">
    <source>
        <dbReference type="Pfam" id="PF05605"/>
    </source>
</evidence>
<gene>
    <name evidence="5" type="primary">LOC111456391</name>
</gene>
<protein>
    <submittedName>
        <fullName evidence="5">Protein DEHYDRATION-INDUCED 19-like isoform X1</fullName>
    </submittedName>
</protein>
<evidence type="ECO:0000313" key="4">
    <source>
        <dbReference type="Proteomes" id="UP000504609"/>
    </source>
</evidence>
<reference evidence="5" key="1">
    <citation type="submission" date="2025-08" db="UniProtKB">
        <authorList>
            <consortium name="RefSeq"/>
        </authorList>
    </citation>
    <scope>IDENTIFICATION</scope>
    <source>
        <tissue evidence="5">Young leaves</tissue>
    </source>
</reference>
<accession>A0A6J1GPN8</accession>
<feature type="domain" description="Di19 C-terminal" evidence="3">
    <location>
        <begin position="115"/>
        <end position="186"/>
    </location>
</feature>
<dbReference type="InterPro" id="IPR033347">
    <property type="entry name" value="Di19"/>
</dbReference>
<dbReference type="Proteomes" id="UP000504609">
    <property type="component" value="Unplaced"/>
</dbReference>
<evidence type="ECO:0000259" key="3">
    <source>
        <dbReference type="Pfam" id="PF14571"/>
    </source>
</evidence>
<dbReference type="InterPro" id="IPR008598">
    <property type="entry name" value="Di19_Zn-bd"/>
</dbReference>
<dbReference type="GeneID" id="111456391"/>
<dbReference type="AlphaFoldDB" id="A0A6J1GPN8"/>
<comment type="similarity">
    <text evidence="1">Belongs to the Di19 family.</text>
</comment>
<dbReference type="KEGG" id="cmos:111456391"/>
<feature type="domain" description="Di19 zinc-binding" evidence="2">
    <location>
        <begin position="43"/>
        <end position="95"/>
    </location>
</feature>
<dbReference type="Pfam" id="PF14571">
    <property type="entry name" value="Di19_C"/>
    <property type="match status" value="1"/>
</dbReference>
<dbReference type="Pfam" id="PF05605">
    <property type="entry name" value="zf-Di19"/>
    <property type="match status" value="1"/>
</dbReference>
<proteinExistence type="inferred from homology"/>
<dbReference type="PANTHER" id="PTHR31875">
    <property type="entry name" value="PROTEIN DEHYDRATION-INDUCED 19"/>
    <property type="match status" value="1"/>
</dbReference>
<dbReference type="RefSeq" id="XP_022954001.1">
    <property type="nucleotide sequence ID" value="XM_023098233.1"/>
</dbReference>
<dbReference type="PANTHER" id="PTHR31875:SF25">
    <property type="entry name" value="PROTEIN DEHYDRATION-INDUCED 19 HOMOLOG 2"/>
    <property type="match status" value="1"/>
</dbReference>
<organism evidence="4 5">
    <name type="scientific">Cucurbita moschata</name>
    <name type="common">Winter crookneck squash</name>
    <name type="synonym">Cucurbita pepo var. moschata</name>
    <dbReference type="NCBI Taxonomy" id="3662"/>
    <lineage>
        <taxon>Eukaryota</taxon>
        <taxon>Viridiplantae</taxon>
        <taxon>Streptophyta</taxon>
        <taxon>Embryophyta</taxon>
        <taxon>Tracheophyta</taxon>
        <taxon>Spermatophyta</taxon>
        <taxon>Magnoliopsida</taxon>
        <taxon>eudicotyledons</taxon>
        <taxon>Gunneridae</taxon>
        <taxon>Pentapetalae</taxon>
        <taxon>rosids</taxon>
        <taxon>fabids</taxon>
        <taxon>Cucurbitales</taxon>
        <taxon>Cucurbitaceae</taxon>
        <taxon>Cucurbiteae</taxon>
        <taxon>Cucurbita</taxon>
    </lineage>
</organism>
<keyword evidence="4" id="KW-1185">Reference proteome</keyword>